<evidence type="ECO:0000313" key="2">
    <source>
        <dbReference type="Proteomes" id="UP000780801"/>
    </source>
</evidence>
<dbReference type="OrthoDB" id="2322866at2759"/>
<dbReference type="AlphaFoldDB" id="A0A9P6G5L6"/>
<reference evidence="1" key="1">
    <citation type="journal article" date="2020" name="Fungal Divers.">
        <title>Resolving the Mortierellaceae phylogeny through synthesis of multi-gene phylogenetics and phylogenomics.</title>
        <authorList>
            <person name="Vandepol N."/>
            <person name="Liber J."/>
            <person name="Desiro A."/>
            <person name="Na H."/>
            <person name="Kennedy M."/>
            <person name="Barry K."/>
            <person name="Grigoriev I.V."/>
            <person name="Miller A.N."/>
            <person name="O'Donnell K."/>
            <person name="Stajich J.E."/>
            <person name="Bonito G."/>
        </authorList>
    </citation>
    <scope>NUCLEOTIDE SEQUENCE</scope>
    <source>
        <strain evidence="1">KOD1015</strain>
    </source>
</reference>
<accession>A0A9P6G5L6</accession>
<comment type="caution">
    <text evidence="1">The sequence shown here is derived from an EMBL/GenBank/DDBJ whole genome shotgun (WGS) entry which is preliminary data.</text>
</comment>
<keyword evidence="2" id="KW-1185">Reference proteome</keyword>
<dbReference type="Proteomes" id="UP000780801">
    <property type="component" value="Unassembled WGS sequence"/>
</dbReference>
<gene>
    <name evidence="1" type="ORF">BGW38_007549</name>
</gene>
<dbReference type="SUPFAM" id="SSF52047">
    <property type="entry name" value="RNI-like"/>
    <property type="match status" value="1"/>
</dbReference>
<dbReference type="EMBL" id="JAABOA010000005">
    <property type="protein sequence ID" value="KAF9586716.1"/>
    <property type="molecule type" value="Genomic_DNA"/>
</dbReference>
<dbReference type="Gene3D" id="3.80.10.10">
    <property type="entry name" value="Ribonuclease Inhibitor"/>
    <property type="match status" value="1"/>
</dbReference>
<name>A0A9P6G5L6_9FUNG</name>
<protein>
    <submittedName>
        <fullName evidence="1">Uncharacterized protein</fullName>
    </submittedName>
</protein>
<dbReference type="InterPro" id="IPR032675">
    <property type="entry name" value="LRR_dom_sf"/>
</dbReference>
<proteinExistence type="predicted"/>
<organism evidence="1 2">
    <name type="scientific">Lunasporangiospora selenospora</name>
    <dbReference type="NCBI Taxonomy" id="979761"/>
    <lineage>
        <taxon>Eukaryota</taxon>
        <taxon>Fungi</taxon>
        <taxon>Fungi incertae sedis</taxon>
        <taxon>Mucoromycota</taxon>
        <taxon>Mortierellomycotina</taxon>
        <taxon>Mortierellomycetes</taxon>
        <taxon>Mortierellales</taxon>
        <taxon>Mortierellaceae</taxon>
        <taxon>Lunasporangiospora</taxon>
    </lineage>
</organism>
<evidence type="ECO:0000313" key="1">
    <source>
        <dbReference type="EMBL" id="KAF9586716.1"/>
    </source>
</evidence>
<sequence>MPLSVPEECLWLIVDNLRHDRATLHSLLLVNSTMFRIAATSLYESPFRLLQEEPNWNWSPVDLSKRCEALLHLLLHSSALMPQDIKLTSPEYNSIVATAAGAAKVLRRPAGSGDGDNSAVVPLLPRYGPEIDSLPSPSTVDYLSYYTEMHHDPVLHGCFMALFPSIPNCYNADVVWFRSMVEFRNRIENAMLRRLAPQLTSLTIALPMQVPRLQLPFLSNLRRIEVLGTAYGLLTNKELVDLGKDMIASGRSPGLTPRMVVTRLDRLLTFILDHRRLYGTLKELKIEDKPVLLPGRIDRRLVELIEAMGDELEYLDVQHWPEAVLYMDTIPTKNLKSLLLHREKEPAPVFTESNTMARFLSNCRKLEEIRLYTREEDLLKAWRDDRQTKKSAPPDILWNRSFQGLEPLHRLEDTLSERKNLKRLEIEGLAESVITITNEAVELFSRDLEAITVRSWFNGILTRVPLSWSGIDRLERLVSLNLEGEVAWTFDFASLQKCPRLCYVRLAFTAPMPSRSQKKQPVINMLTRVLTLKELVLVGKWETLNNRGWPWVIRELYQLERLDLQRCEGITAEQVVELVQDVLGWSERWRLKRREEAKAGRCSEFWEQSFYGHSRLAWVIVNKGLRDAIERLWDGYERRLQEDPRLSSPTLAASFRRVRFGYVCYVWSK</sequence>